<evidence type="ECO:0000256" key="1">
    <source>
        <dbReference type="ARBA" id="ARBA00004442"/>
    </source>
</evidence>
<dbReference type="AlphaFoldDB" id="A0A162P6S3"/>
<dbReference type="GO" id="GO:0009279">
    <property type="term" value="C:cell outer membrane"/>
    <property type="evidence" value="ECO:0007669"/>
    <property type="project" value="UniProtKB-SubCell"/>
</dbReference>
<feature type="chain" id="PRO_5044549341" description="Outer membrane protein beta-barrel domain-containing protein" evidence="3">
    <location>
        <begin position="23"/>
        <end position="348"/>
    </location>
</feature>
<name>A0A162P6S3_9BURK</name>
<feature type="domain" description="Outer membrane protein beta-barrel" evidence="4">
    <location>
        <begin position="181"/>
        <end position="346"/>
    </location>
</feature>
<evidence type="ECO:0000259" key="4">
    <source>
        <dbReference type="Pfam" id="PF13505"/>
    </source>
</evidence>
<dbReference type="InterPro" id="IPR011250">
    <property type="entry name" value="OMP/PagP_B-barrel"/>
</dbReference>
<evidence type="ECO:0000313" key="7">
    <source>
        <dbReference type="Proteomes" id="UP000185657"/>
    </source>
</evidence>
<dbReference type="Pfam" id="PF13505">
    <property type="entry name" value="OMP_b-brl"/>
    <property type="match status" value="1"/>
</dbReference>
<dbReference type="SUPFAM" id="SSF56925">
    <property type="entry name" value="OMPA-like"/>
    <property type="match status" value="1"/>
</dbReference>
<dbReference type="EMBL" id="LVWD01000013">
    <property type="protein sequence ID" value="OAD41904.1"/>
    <property type="molecule type" value="Genomic_DNA"/>
</dbReference>
<evidence type="ECO:0000256" key="2">
    <source>
        <dbReference type="ARBA" id="ARBA00022729"/>
    </source>
</evidence>
<evidence type="ECO:0000313" key="6">
    <source>
        <dbReference type="EMBL" id="OAD41904.1"/>
    </source>
</evidence>
<keyword evidence="2 3" id="KW-0732">Signal</keyword>
<keyword evidence="7" id="KW-1185">Reference proteome</keyword>
<dbReference type="InterPro" id="IPR027385">
    <property type="entry name" value="Beta-barrel_OMP"/>
</dbReference>
<dbReference type="STRING" id="1763535.LPB072_12845"/>
<sequence length="348" mass="36054">MKLNKLSAMMVFGGLVMVQAHAGMVKDANGNVGYDTAAECDAAVQAGQATFYTPVTKMPPLKQRGEKSVKGGRLSEVSSDYKLGACDVGVGRSKGRNGVSADLRGKYIPFSPDMPLNVYADASGKTVRVSMAQCDNRFSGAMPRPVPMPVAAAPAPMAAPVAVAPAPAPAAPMAAPAPAPVMAAAPASRMTPYLFGTVGAQRDLVGNAAVGGLAQHDDHDSRLALQGGAGYQFGSLFGAEVFAQGGQELTFENGLSTKTRALGLRGTVGQDLGDAVRVFGKLGVARVTHSGDMPSQSETRPTVGLGMTFAINKNLAVRGDFDHFVKKSSSNWKALNYVGVGLQYSFMP</sequence>
<reference evidence="5 8" key="2">
    <citation type="submission" date="2016-10" db="EMBL/GenBank/DDBJ databases">
        <title>Hydorgenophaga sp. LPB0072 isolated from gastropod.</title>
        <authorList>
            <person name="Kim E."/>
            <person name="Yi H."/>
        </authorList>
    </citation>
    <scope>NUCLEOTIDE SEQUENCE [LARGE SCALE GENOMIC DNA]</scope>
    <source>
        <strain evidence="5 8">LPB0072</strain>
    </source>
</reference>
<dbReference type="KEGG" id="hyl:LPB072_12845"/>
<proteinExistence type="predicted"/>
<dbReference type="RefSeq" id="WP_066090390.1">
    <property type="nucleotide sequence ID" value="NZ_CP017476.1"/>
</dbReference>
<protein>
    <recommendedName>
        <fullName evidence="4">Outer membrane protein beta-barrel domain-containing protein</fullName>
    </recommendedName>
</protein>
<dbReference type="Proteomes" id="UP000185680">
    <property type="component" value="Chromosome"/>
</dbReference>
<evidence type="ECO:0000313" key="8">
    <source>
        <dbReference type="Proteomes" id="UP000185680"/>
    </source>
</evidence>
<organism evidence="5 8">
    <name type="scientific">Hydrogenophaga crassostreae</name>
    <dbReference type="NCBI Taxonomy" id="1763535"/>
    <lineage>
        <taxon>Bacteria</taxon>
        <taxon>Pseudomonadati</taxon>
        <taxon>Pseudomonadota</taxon>
        <taxon>Betaproteobacteria</taxon>
        <taxon>Burkholderiales</taxon>
        <taxon>Comamonadaceae</taxon>
        <taxon>Hydrogenophaga</taxon>
    </lineage>
</organism>
<gene>
    <name evidence="5" type="ORF">LPB072_12845</name>
    <name evidence="6" type="ORF">LPB72_11465</name>
</gene>
<accession>A0A162P6S3</accession>
<dbReference type="Proteomes" id="UP000185657">
    <property type="component" value="Unassembled WGS sequence"/>
</dbReference>
<comment type="subcellular location">
    <subcellularLocation>
        <location evidence="1">Cell outer membrane</location>
    </subcellularLocation>
</comment>
<feature type="signal peptide" evidence="3">
    <location>
        <begin position="1"/>
        <end position="22"/>
    </location>
</feature>
<reference evidence="6 7" key="1">
    <citation type="submission" date="2016-02" db="EMBL/GenBank/DDBJ databases">
        <title>Draft genome sequence of Hydrogenophaga sp. LPB0072.</title>
        <authorList>
            <person name="Shin S.-K."/>
            <person name="Yi H."/>
        </authorList>
    </citation>
    <scope>NUCLEOTIDE SEQUENCE [LARGE SCALE GENOMIC DNA]</scope>
    <source>
        <strain evidence="6 7">LPB0072</strain>
    </source>
</reference>
<evidence type="ECO:0000313" key="5">
    <source>
        <dbReference type="EMBL" id="AOW13608.1"/>
    </source>
</evidence>
<dbReference type="EMBL" id="CP017476">
    <property type="protein sequence ID" value="AOW13608.1"/>
    <property type="molecule type" value="Genomic_DNA"/>
</dbReference>
<evidence type="ECO:0000256" key="3">
    <source>
        <dbReference type="SAM" id="SignalP"/>
    </source>
</evidence>
<dbReference type="Gene3D" id="2.40.160.20">
    <property type="match status" value="1"/>
</dbReference>
<dbReference type="OrthoDB" id="6655967at2"/>